<comment type="caution">
    <text evidence="1">The sequence shown here is derived from an EMBL/GenBank/DDBJ whole genome shotgun (WGS) entry which is preliminary data.</text>
</comment>
<dbReference type="AlphaFoldDB" id="A0A4S2HC10"/>
<evidence type="ECO:0000313" key="1">
    <source>
        <dbReference type="EMBL" id="TGY93303.1"/>
    </source>
</evidence>
<sequence length="128" mass="14226">MLEPGIPGIEYSYDEELDAIVVRTHGKRSLDITTAGFGAILELMRKHGTSRTLLDVRDAEYDLPDQSRIEGFASIAPNAQGLQFAVIVTEAQREMGLILETLGAVRWNMVRQFTSEAEARAWLDDSNS</sequence>
<reference evidence="1 2" key="1">
    <citation type="journal article" date="2013" name="Int. J. Syst. Evol. Microbiol.">
        <title>Marinicauda pacifica gen. nov., sp. nov., a prosthecate alphaproteobacterium of the family Hyphomonadaceae isolated from deep seawater.</title>
        <authorList>
            <person name="Zhang X.Y."/>
            <person name="Li G.W."/>
            <person name="Wang C.S."/>
            <person name="Zhang Y.J."/>
            <person name="Xu X.W."/>
            <person name="Li H."/>
            <person name="Liu A."/>
            <person name="Liu C."/>
            <person name="Xie B.B."/>
            <person name="Qin Q.L."/>
            <person name="Xu Z."/>
            <person name="Chen X.L."/>
            <person name="Zhou B.C."/>
            <person name="Zhang Y.Z."/>
        </authorList>
    </citation>
    <scope>NUCLEOTIDE SEQUENCE [LARGE SCALE GENOMIC DNA]</scope>
    <source>
        <strain evidence="1 2">P-1 km-3</strain>
    </source>
</reference>
<evidence type="ECO:0008006" key="3">
    <source>
        <dbReference type="Google" id="ProtNLM"/>
    </source>
</evidence>
<dbReference type="Proteomes" id="UP000305451">
    <property type="component" value="Unassembled WGS sequence"/>
</dbReference>
<proteinExistence type="predicted"/>
<evidence type="ECO:0000313" key="2">
    <source>
        <dbReference type="Proteomes" id="UP000305451"/>
    </source>
</evidence>
<dbReference type="EMBL" id="SRXV01000002">
    <property type="protein sequence ID" value="TGY93303.1"/>
    <property type="molecule type" value="Genomic_DNA"/>
</dbReference>
<dbReference type="RefSeq" id="WP_135945025.1">
    <property type="nucleotide sequence ID" value="NZ_BMEI01000002.1"/>
</dbReference>
<accession>A0A4S2HC10</accession>
<protein>
    <recommendedName>
        <fullName evidence="3">STAS/SEC14 domain-containing protein</fullName>
    </recommendedName>
</protein>
<keyword evidence="2" id="KW-1185">Reference proteome</keyword>
<name>A0A4S2HC10_9PROT</name>
<organism evidence="1 2">
    <name type="scientific">Marinicauda pacifica</name>
    <dbReference type="NCBI Taxonomy" id="1133559"/>
    <lineage>
        <taxon>Bacteria</taxon>
        <taxon>Pseudomonadati</taxon>
        <taxon>Pseudomonadota</taxon>
        <taxon>Alphaproteobacteria</taxon>
        <taxon>Maricaulales</taxon>
        <taxon>Maricaulaceae</taxon>
        <taxon>Marinicauda</taxon>
    </lineage>
</organism>
<dbReference type="OrthoDB" id="7634726at2"/>
<gene>
    <name evidence="1" type="ORF">E5162_09650</name>
</gene>